<evidence type="ECO:0000256" key="5">
    <source>
        <dbReference type="ARBA" id="ARBA00023049"/>
    </source>
</evidence>
<dbReference type="GO" id="GO:0004222">
    <property type="term" value="F:metalloendopeptidase activity"/>
    <property type="evidence" value="ECO:0007669"/>
    <property type="project" value="InterPro"/>
</dbReference>
<evidence type="ECO:0000256" key="3">
    <source>
        <dbReference type="ARBA" id="ARBA00022723"/>
    </source>
</evidence>
<evidence type="ECO:0000259" key="6">
    <source>
        <dbReference type="PROSITE" id="PS50222"/>
    </source>
</evidence>
<sequence length="375" mass="43363">MELYECEDAVQVALQQRRPQHIVAIINKFLAQQHSEGKSTVPAIDFVCLECRDDGPEGNARAFFSAPPPTVVFCANRLHSTREVEETMVHELIHAYDFTVRKMDITKSDILACRWTFYEIRSARESECYQKAKLLETMLPDVEFFQKSARWINARCVREHAVRSTSSMFPAEAREEVDKMFDQCYTDHSPFTTMSRGTSTMPTEINTKDPKVRAELYTASHGIKELFEGLGTLLLYHRPTNPREFLIQQLGEMKKAKQEQSHIPFFEEQDLKAMFAAFDIKEQGFITTEQYDRGMACSTVDCLVISYWPRLFSTAKPWNRKANASPARVCFSYQPSSLHPQRVSVHLPYIESILSVHIMQDSRDQERIHFIHVKC</sequence>
<evidence type="ECO:0000313" key="8">
    <source>
        <dbReference type="Proteomes" id="UP001259832"/>
    </source>
</evidence>
<comment type="similarity">
    <text evidence="1">Belongs to the peptidase M76 family.</text>
</comment>
<keyword evidence="4" id="KW-0378">Hydrolase</keyword>
<dbReference type="PROSITE" id="PS50222">
    <property type="entry name" value="EF_HAND_2"/>
    <property type="match status" value="1"/>
</dbReference>
<evidence type="ECO:0000256" key="2">
    <source>
        <dbReference type="ARBA" id="ARBA00022670"/>
    </source>
</evidence>
<proteinExistence type="inferred from homology"/>
<evidence type="ECO:0000256" key="1">
    <source>
        <dbReference type="ARBA" id="ARBA00009915"/>
    </source>
</evidence>
<dbReference type="GO" id="GO:0034982">
    <property type="term" value="P:mitochondrial protein processing"/>
    <property type="evidence" value="ECO:0007669"/>
    <property type="project" value="TreeGrafter"/>
</dbReference>
<dbReference type="Proteomes" id="UP001259832">
    <property type="component" value="Unassembled WGS sequence"/>
</dbReference>
<keyword evidence="3" id="KW-0479">Metal-binding</keyword>
<dbReference type="InterPro" id="IPR049760">
    <property type="entry name" value="DD_EFCAB10"/>
</dbReference>
<evidence type="ECO:0000313" key="7">
    <source>
        <dbReference type="EMBL" id="KAK1941421.1"/>
    </source>
</evidence>
<evidence type="ECO:0000256" key="4">
    <source>
        <dbReference type="ARBA" id="ARBA00022801"/>
    </source>
</evidence>
<dbReference type="InterPro" id="IPR019165">
    <property type="entry name" value="Peptidase_M76_ATP23"/>
</dbReference>
<dbReference type="PANTHER" id="PTHR21711:SF0">
    <property type="entry name" value="MITOCHONDRIAL INNER MEMBRANE PROTEASE ATP23 HOMOLOG"/>
    <property type="match status" value="1"/>
</dbReference>
<dbReference type="PANTHER" id="PTHR21711">
    <property type="entry name" value="MITOCHONDRIAL INNER MEMBRANE PROTEASE"/>
    <property type="match status" value="1"/>
</dbReference>
<keyword evidence="5" id="KW-0482">Metalloprotease</keyword>
<dbReference type="InterPro" id="IPR002048">
    <property type="entry name" value="EF_hand_dom"/>
</dbReference>
<feature type="domain" description="EF-hand" evidence="6">
    <location>
        <begin position="266"/>
        <end position="301"/>
    </location>
</feature>
<gene>
    <name evidence="7" type="ORF">P3T76_007287</name>
</gene>
<dbReference type="SUPFAM" id="SSF47391">
    <property type="entry name" value="Dimerization-anchoring domain of cAMP-dependent PK regulatory subunit"/>
    <property type="match status" value="1"/>
</dbReference>
<protein>
    <submittedName>
        <fullName evidence="7">Mitochondrial inner membrane protease ATP23</fullName>
    </submittedName>
</protein>
<dbReference type="GO" id="GO:0005509">
    <property type="term" value="F:calcium ion binding"/>
    <property type="evidence" value="ECO:0007669"/>
    <property type="project" value="InterPro"/>
</dbReference>
<dbReference type="AlphaFoldDB" id="A0AAD9LMH7"/>
<dbReference type="GO" id="GO:0033615">
    <property type="term" value="P:mitochondrial proton-transporting ATP synthase complex assembly"/>
    <property type="evidence" value="ECO:0007669"/>
    <property type="project" value="TreeGrafter"/>
</dbReference>
<keyword evidence="2 7" id="KW-0645">Protease</keyword>
<dbReference type="GO" id="GO:0005739">
    <property type="term" value="C:mitochondrion"/>
    <property type="evidence" value="ECO:0007669"/>
    <property type="project" value="GOC"/>
</dbReference>
<dbReference type="Pfam" id="PF09768">
    <property type="entry name" value="Peptidase_M76"/>
    <property type="match status" value="1"/>
</dbReference>
<dbReference type="CDD" id="cd22976">
    <property type="entry name" value="DD_EFCAB10"/>
    <property type="match status" value="1"/>
</dbReference>
<accession>A0AAD9LMH7</accession>
<dbReference type="EMBL" id="JASMQC010000012">
    <property type="protein sequence ID" value="KAK1941421.1"/>
    <property type="molecule type" value="Genomic_DNA"/>
</dbReference>
<name>A0AAD9LMH7_9STRA</name>
<comment type="caution">
    <text evidence="7">The sequence shown here is derived from an EMBL/GenBank/DDBJ whole genome shotgun (WGS) entry which is preliminary data.</text>
</comment>
<reference evidence="7" key="1">
    <citation type="submission" date="2023-08" db="EMBL/GenBank/DDBJ databases">
        <title>Reference Genome Resource for the Citrus Pathogen Phytophthora citrophthora.</title>
        <authorList>
            <person name="Moller H."/>
            <person name="Coetzee B."/>
            <person name="Rose L.J."/>
            <person name="Van Niekerk J.M."/>
        </authorList>
    </citation>
    <scope>NUCLEOTIDE SEQUENCE</scope>
    <source>
        <strain evidence="7">STE-U-9442</strain>
    </source>
</reference>
<keyword evidence="8" id="KW-1185">Reference proteome</keyword>
<organism evidence="7 8">
    <name type="scientific">Phytophthora citrophthora</name>
    <dbReference type="NCBI Taxonomy" id="4793"/>
    <lineage>
        <taxon>Eukaryota</taxon>
        <taxon>Sar</taxon>
        <taxon>Stramenopiles</taxon>
        <taxon>Oomycota</taxon>
        <taxon>Peronosporomycetes</taxon>
        <taxon>Peronosporales</taxon>
        <taxon>Peronosporaceae</taxon>
        <taxon>Phytophthora</taxon>
    </lineage>
</organism>